<evidence type="ECO:0000256" key="4">
    <source>
        <dbReference type="ARBA" id="ARBA00022833"/>
    </source>
</evidence>
<reference evidence="13" key="2">
    <citation type="journal article" date="2018" name="Environ. Sci. Technol.">
        <title>The Toxicogenome of Hyalella azteca: A Model for Sediment Ecotoxicology and Evolutionary Toxicology.</title>
        <authorList>
            <person name="Poynton H.C."/>
            <person name="Hasenbein S."/>
            <person name="Benoit J.B."/>
            <person name="Sepulveda M.S."/>
            <person name="Poelchau M.F."/>
            <person name="Hughes D.S.T."/>
            <person name="Murali S.C."/>
            <person name="Chen S."/>
            <person name="Glastad K.M."/>
            <person name="Goodisman M.A.D."/>
            <person name="Werren J.H."/>
            <person name="Vineis J.H."/>
            <person name="Bowen J.L."/>
            <person name="Friedrich M."/>
            <person name="Jones J."/>
            <person name="Robertson H.M."/>
            <person name="Feyereisen R."/>
            <person name="Mechler-Hickson A."/>
            <person name="Mathers N."/>
            <person name="Lee C.E."/>
            <person name="Colbourne J.K."/>
            <person name="Biales A."/>
            <person name="Johnston J.S."/>
            <person name="Wellborn G.A."/>
            <person name="Rosendale A.J."/>
            <person name="Cridge A.G."/>
            <person name="Munoz-Torres M.C."/>
            <person name="Bain P.A."/>
            <person name="Manny A.R."/>
            <person name="Major K.M."/>
            <person name="Lambert F.N."/>
            <person name="Vulpe C.D."/>
            <person name="Tuck P."/>
            <person name="Blalock B.J."/>
            <person name="Lin Y.Y."/>
            <person name="Smith M.E."/>
            <person name="Ochoa-Acuna H."/>
            <person name="Chen M.M."/>
            <person name="Childers C.P."/>
            <person name="Qu J."/>
            <person name="Dugan S."/>
            <person name="Lee S.L."/>
            <person name="Chao H."/>
            <person name="Dinh H."/>
            <person name="Han Y."/>
            <person name="Doddapaneni H."/>
            <person name="Worley K.C."/>
            <person name="Muzny D.M."/>
            <person name="Gibbs R.A."/>
            <person name="Richards S."/>
        </authorList>
    </citation>
    <scope>NUCLEOTIDE SEQUENCE</scope>
    <source>
        <strain evidence="13">HAZT.00-mixed</strain>
        <tissue evidence="13">Whole organism</tissue>
    </source>
</reference>
<comment type="cofactor">
    <cofactor evidence="5">
        <name>1D-myo-inositol hexakisphosphate</name>
        <dbReference type="ChEBI" id="CHEBI:58130"/>
    </cofactor>
</comment>
<feature type="domain" description="A to I editase" evidence="12">
    <location>
        <begin position="78"/>
        <end position="262"/>
    </location>
</feature>
<comment type="function">
    <text evidence="6">Specifically deaminates adenosine-37 to inosine in tRNA-Ala.</text>
</comment>
<evidence type="ECO:0000313" key="13">
    <source>
        <dbReference type="EMBL" id="KAA0188586.1"/>
    </source>
</evidence>
<dbReference type="GO" id="GO:0046872">
    <property type="term" value="F:metal ion binding"/>
    <property type="evidence" value="ECO:0007669"/>
    <property type="project" value="UniProtKB-KW"/>
</dbReference>
<evidence type="ECO:0000256" key="2">
    <source>
        <dbReference type="ARBA" id="ARBA00022723"/>
    </source>
</evidence>
<dbReference type="Pfam" id="PF02137">
    <property type="entry name" value="A_deamin"/>
    <property type="match status" value="1"/>
</dbReference>
<comment type="similarity">
    <text evidence="7">Belongs to the ADAT1 family.</text>
</comment>
<comment type="caution">
    <text evidence="13">The sequence shown here is derived from an EMBL/GenBank/DDBJ whole genome shotgun (WGS) entry which is preliminary data.</text>
</comment>
<comment type="catalytic activity">
    <reaction evidence="11">
        <text>adenosine(37) in tRNA(Ala) + H2O + H(+) = inosine(37) in tRNA(Ala) + NH4(+)</text>
        <dbReference type="Rhea" id="RHEA:50968"/>
        <dbReference type="Rhea" id="RHEA-COMP:12855"/>
        <dbReference type="Rhea" id="RHEA-COMP:12856"/>
        <dbReference type="ChEBI" id="CHEBI:15377"/>
        <dbReference type="ChEBI" id="CHEBI:15378"/>
        <dbReference type="ChEBI" id="CHEBI:28938"/>
        <dbReference type="ChEBI" id="CHEBI:74411"/>
        <dbReference type="ChEBI" id="CHEBI:82852"/>
        <dbReference type="EC" id="3.5.4.34"/>
    </reaction>
</comment>
<evidence type="ECO:0000256" key="9">
    <source>
        <dbReference type="ARBA" id="ARBA00040502"/>
    </source>
</evidence>
<reference evidence="13" key="1">
    <citation type="submission" date="2014-08" db="EMBL/GenBank/DDBJ databases">
        <authorList>
            <person name="Murali S."/>
            <person name="Richards S."/>
            <person name="Bandaranaike D."/>
            <person name="Bellair M."/>
            <person name="Blankenburg K."/>
            <person name="Chao H."/>
            <person name="Dinh H."/>
            <person name="Doddapaneni H."/>
            <person name="Dugan-Rocha S."/>
            <person name="Elkadiri S."/>
            <person name="Gnanaolivu R."/>
            <person name="Hughes D."/>
            <person name="Lee S."/>
            <person name="Li M."/>
            <person name="Ming W."/>
            <person name="Munidasa M."/>
            <person name="Muniz J."/>
            <person name="Nguyen L."/>
            <person name="Osuji N."/>
            <person name="Pu L.-L."/>
            <person name="Puazo M."/>
            <person name="Skinner E."/>
            <person name="Qu C."/>
            <person name="Quiroz J."/>
            <person name="Raj R."/>
            <person name="Weissenberger G."/>
            <person name="Xin Y."/>
            <person name="Zou X."/>
            <person name="Han Y."/>
            <person name="Worley K."/>
            <person name="Muzny D."/>
            <person name="Gibbs R."/>
        </authorList>
    </citation>
    <scope>NUCLEOTIDE SEQUENCE</scope>
    <source>
        <strain evidence="13">HAZT.00-mixed</strain>
        <tissue evidence="13">Whole organism</tissue>
    </source>
</reference>
<dbReference type="Proteomes" id="UP000711488">
    <property type="component" value="Unassembled WGS sequence"/>
</dbReference>
<dbReference type="AlphaFoldDB" id="A0A6A0GVG7"/>
<evidence type="ECO:0000256" key="1">
    <source>
        <dbReference type="ARBA" id="ARBA00022694"/>
    </source>
</evidence>
<dbReference type="InterPro" id="IPR002466">
    <property type="entry name" value="A_deamin"/>
</dbReference>
<dbReference type="EC" id="3.5.4.34" evidence="8"/>
<evidence type="ECO:0000259" key="12">
    <source>
        <dbReference type="PROSITE" id="PS50141"/>
    </source>
</evidence>
<keyword evidence="3" id="KW-0378">Hydrolase</keyword>
<evidence type="ECO:0000256" key="8">
    <source>
        <dbReference type="ARBA" id="ARBA00038940"/>
    </source>
</evidence>
<evidence type="ECO:0000256" key="6">
    <source>
        <dbReference type="ARBA" id="ARBA00037784"/>
    </source>
</evidence>
<dbReference type="EMBL" id="JQDR03014143">
    <property type="protein sequence ID" value="KAA0188586.1"/>
    <property type="molecule type" value="Genomic_DNA"/>
</dbReference>
<keyword evidence="1" id="KW-0819">tRNA processing</keyword>
<keyword evidence="2" id="KW-0479">Metal-binding</keyword>
<keyword evidence="4" id="KW-0862">Zinc</keyword>
<protein>
    <recommendedName>
        <fullName evidence="9">tRNA-specific adenosine deaminase 1</fullName>
        <ecNumber evidence="8">3.5.4.34</ecNumber>
    </recommendedName>
    <alternativeName>
        <fullName evidence="10">tRNA-specific adenosine-37 deaminase</fullName>
    </alternativeName>
</protein>
<dbReference type="PANTHER" id="PTHR46516:SF1">
    <property type="entry name" value="TRNA-SPECIFIC ADENOSINE DEAMINASE 1"/>
    <property type="match status" value="1"/>
</dbReference>
<evidence type="ECO:0000256" key="5">
    <source>
        <dbReference type="ARBA" id="ARBA00037026"/>
    </source>
</evidence>
<accession>A0A6A0GVG7</accession>
<feature type="non-terminal residue" evidence="13">
    <location>
        <position position="262"/>
    </location>
</feature>
<dbReference type="PANTHER" id="PTHR46516">
    <property type="entry name" value="TRNA-SPECIFIC ADENOSINE DEAMINASE 1"/>
    <property type="match status" value="1"/>
</dbReference>
<evidence type="ECO:0000256" key="11">
    <source>
        <dbReference type="ARBA" id="ARBA00047635"/>
    </source>
</evidence>
<dbReference type="GO" id="GO:0008033">
    <property type="term" value="P:tRNA processing"/>
    <property type="evidence" value="ECO:0007669"/>
    <property type="project" value="UniProtKB-KW"/>
</dbReference>
<organism evidence="13">
    <name type="scientific">Hyalella azteca</name>
    <name type="common">Amphipod</name>
    <dbReference type="NCBI Taxonomy" id="294128"/>
    <lineage>
        <taxon>Eukaryota</taxon>
        <taxon>Metazoa</taxon>
        <taxon>Ecdysozoa</taxon>
        <taxon>Arthropoda</taxon>
        <taxon>Crustacea</taxon>
        <taxon>Multicrustacea</taxon>
        <taxon>Malacostraca</taxon>
        <taxon>Eumalacostraca</taxon>
        <taxon>Peracarida</taxon>
        <taxon>Amphipoda</taxon>
        <taxon>Senticaudata</taxon>
        <taxon>Talitrida</taxon>
        <taxon>Talitroidea</taxon>
        <taxon>Hyalellidae</taxon>
        <taxon>Hyalella</taxon>
    </lineage>
</organism>
<name>A0A6A0GVG7_HYAAZ</name>
<evidence type="ECO:0000256" key="3">
    <source>
        <dbReference type="ARBA" id="ARBA00022801"/>
    </source>
</evidence>
<evidence type="ECO:0000256" key="10">
    <source>
        <dbReference type="ARBA" id="ARBA00041760"/>
    </source>
</evidence>
<dbReference type="SMART" id="SM00552">
    <property type="entry name" value="ADEAMc"/>
    <property type="match status" value="1"/>
</dbReference>
<dbReference type="PROSITE" id="PS50141">
    <property type="entry name" value="A_DEAMIN_EDITASE"/>
    <property type="match status" value="1"/>
</dbReference>
<gene>
    <name evidence="13" type="ORF">HAZT_HAZT000678</name>
</gene>
<dbReference type="OrthoDB" id="416253at2759"/>
<dbReference type="GO" id="GO:0043829">
    <property type="term" value="F:tRNA-specific adenosine-37 deaminase activity"/>
    <property type="evidence" value="ECO:0007669"/>
    <property type="project" value="UniProtKB-EC"/>
</dbReference>
<sequence>MVQYSADFARRVAALCCAKFDDLPKSGKPQPREWTVLAGVVQCIETSMSSRRVGTCMGENSRGDVGCGNHDLHLSVVALGTGTKCLGDSKWCELGTRIHDSHAEVVAKRSFQRYLMDQAQVQLSGQPSIFETIISAHGPKLKLRKAITFHLYVSFTPCGDGSIFPQQCLDTNRTGAKCAPGEALDPKAPGSLYHRHGVLRTKPGRGPFSSSHCCSDKLFRWSVLGAQGCLLMGILQCPVYFESITFGACPFNYDAINRALHT</sequence>
<proteinExistence type="inferred from homology"/>
<reference evidence="13" key="3">
    <citation type="submission" date="2019-06" db="EMBL/GenBank/DDBJ databases">
        <authorList>
            <person name="Poynton C."/>
            <person name="Hasenbein S."/>
            <person name="Benoit J.B."/>
            <person name="Sepulveda M.S."/>
            <person name="Poelchau M.F."/>
            <person name="Murali S.C."/>
            <person name="Chen S."/>
            <person name="Glastad K.M."/>
            <person name="Werren J.H."/>
            <person name="Vineis J.H."/>
            <person name="Bowen J.L."/>
            <person name="Friedrich M."/>
            <person name="Jones J."/>
            <person name="Robertson H.M."/>
            <person name="Feyereisen R."/>
            <person name="Mechler-Hickson A."/>
            <person name="Mathers N."/>
            <person name="Lee C.E."/>
            <person name="Colbourne J.K."/>
            <person name="Biales A."/>
            <person name="Johnston J.S."/>
            <person name="Wellborn G.A."/>
            <person name="Rosendale A.J."/>
            <person name="Cridge A.G."/>
            <person name="Munoz-Torres M.C."/>
            <person name="Bain P.A."/>
            <person name="Manny A.R."/>
            <person name="Major K.M."/>
            <person name="Lambert F.N."/>
            <person name="Vulpe C.D."/>
            <person name="Tuck P."/>
            <person name="Blalock B.J."/>
            <person name="Lin Y.-Y."/>
            <person name="Smith M.E."/>
            <person name="Ochoa-Acuna H."/>
            <person name="Chen M.-J.M."/>
            <person name="Childers C.P."/>
            <person name="Qu J."/>
            <person name="Dugan S."/>
            <person name="Lee S.L."/>
            <person name="Chao H."/>
            <person name="Dinh H."/>
            <person name="Han Y."/>
            <person name="Doddapaneni H."/>
            <person name="Worley K.C."/>
            <person name="Muzny D.M."/>
            <person name="Gibbs R.A."/>
            <person name="Richards S."/>
        </authorList>
    </citation>
    <scope>NUCLEOTIDE SEQUENCE</scope>
    <source>
        <strain evidence="13">HAZT.00-mixed</strain>
        <tissue evidence="13">Whole organism</tissue>
    </source>
</reference>
<evidence type="ECO:0000256" key="7">
    <source>
        <dbReference type="ARBA" id="ARBA00038326"/>
    </source>
</evidence>
<dbReference type="GO" id="GO:0003723">
    <property type="term" value="F:RNA binding"/>
    <property type="evidence" value="ECO:0007669"/>
    <property type="project" value="InterPro"/>
</dbReference>